<dbReference type="AlphaFoldDB" id="A0AAW2UH86"/>
<sequence length="64" mass="7314">MKLIEGWGSMHQDVLPKACCKEDRRVIFQINDRNGQVLQGQDKIAQELVKWYPELLGDPLSTSS</sequence>
<proteinExistence type="predicted"/>
<comment type="caution">
    <text evidence="1">The sequence shown here is derived from an EMBL/GenBank/DDBJ whole genome shotgun (WGS) entry which is preliminary data.</text>
</comment>
<reference evidence="1" key="1">
    <citation type="submission" date="2020-06" db="EMBL/GenBank/DDBJ databases">
        <authorList>
            <person name="Li T."/>
            <person name="Hu X."/>
            <person name="Zhang T."/>
            <person name="Song X."/>
            <person name="Zhang H."/>
            <person name="Dai N."/>
            <person name="Sheng W."/>
            <person name="Hou X."/>
            <person name="Wei L."/>
        </authorList>
    </citation>
    <scope>NUCLEOTIDE SEQUENCE</scope>
    <source>
        <strain evidence="1">KEN1</strain>
        <tissue evidence="1">Leaf</tissue>
    </source>
</reference>
<protein>
    <submittedName>
        <fullName evidence="1">Uncharacterized protein</fullName>
    </submittedName>
</protein>
<accession>A0AAW2UH86</accession>
<dbReference type="EMBL" id="JACGWN010000012">
    <property type="protein sequence ID" value="KAL0416123.1"/>
    <property type="molecule type" value="Genomic_DNA"/>
</dbReference>
<organism evidence="1">
    <name type="scientific">Sesamum latifolium</name>
    <dbReference type="NCBI Taxonomy" id="2727402"/>
    <lineage>
        <taxon>Eukaryota</taxon>
        <taxon>Viridiplantae</taxon>
        <taxon>Streptophyta</taxon>
        <taxon>Embryophyta</taxon>
        <taxon>Tracheophyta</taxon>
        <taxon>Spermatophyta</taxon>
        <taxon>Magnoliopsida</taxon>
        <taxon>eudicotyledons</taxon>
        <taxon>Gunneridae</taxon>
        <taxon>Pentapetalae</taxon>
        <taxon>asterids</taxon>
        <taxon>lamiids</taxon>
        <taxon>Lamiales</taxon>
        <taxon>Pedaliaceae</taxon>
        <taxon>Sesamum</taxon>
    </lineage>
</organism>
<gene>
    <name evidence="1" type="ORF">Slati_3444200</name>
</gene>
<evidence type="ECO:0000313" key="1">
    <source>
        <dbReference type="EMBL" id="KAL0416123.1"/>
    </source>
</evidence>
<reference evidence="1" key="2">
    <citation type="journal article" date="2024" name="Plant">
        <title>Genomic evolution and insights into agronomic trait innovations of Sesamum species.</title>
        <authorList>
            <person name="Miao H."/>
            <person name="Wang L."/>
            <person name="Qu L."/>
            <person name="Liu H."/>
            <person name="Sun Y."/>
            <person name="Le M."/>
            <person name="Wang Q."/>
            <person name="Wei S."/>
            <person name="Zheng Y."/>
            <person name="Lin W."/>
            <person name="Duan Y."/>
            <person name="Cao H."/>
            <person name="Xiong S."/>
            <person name="Wang X."/>
            <person name="Wei L."/>
            <person name="Li C."/>
            <person name="Ma Q."/>
            <person name="Ju M."/>
            <person name="Zhao R."/>
            <person name="Li G."/>
            <person name="Mu C."/>
            <person name="Tian Q."/>
            <person name="Mei H."/>
            <person name="Zhang T."/>
            <person name="Gao T."/>
            <person name="Zhang H."/>
        </authorList>
    </citation>
    <scope>NUCLEOTIDE SEQUENCE</scope>
    <source>
        <strain evidence="1">KEN1</strain>
    </source>
</reference>
<name>A0AAW2UH86_9LAMI</name>